<keyword evidence="13" id="KW-1185">Reference proteome</keyword>
<organism evidence="12 13">
    <name type="scientific">Aphis craccivora</name>
    <name type="common">Cowpea aphid</name>
    <dbReference type="NCBI Taxonomy" id="307492"/>
    <lineage>
        <taxon>Eukaryota</taxon>
        <taxon>Metazoa</taxon>
        <taxon>Ecdysozoa</taxon>
        <taxon>Arthropoda</taxon>
        <taxon>Hexapoda</taxon>
        <taxon>Insecta</taxon>
        <taxon>Pterygota</taxon>
        <taxon>Neoptera</taxon>
        <taxon>Paraneoptera</taxon>
        <taxon>Hemiptera</taxon>
        <taxon>Sternorrhyncha</taxon>
        <taxon>Aphidomorpha</taxon>
        <taxon>Aphidoidea</taxon>
        <taxon>Aphididae</taxon>
        <taxon>Aphidini</taxon>
        <taxon>Aphis</taxon>
        <taxon>Aphis</taxon>
    </lineage>
</organism>
<evidence type="ECO:0000256" key="10">
    <source>
        <dbReference type="SAM" id="MobiDB-lite"/>
    </source>
</evidence>
<name>A0A6G0YUJ5_APHCR</name>
<evidence type="ECO:0000256" key="6">
    <source>
        <dbReference type="ARBA" id="ARBA00022833"/>
    </source>
</evidence>
<dbReference type="PROSITE" id="PS50157">
    <property type="entry name" value="ZINC_FINGER_C2H2_2"/>
    <property type="match status" value="3"/>
</dbReference>
<keyword evidence="8" id="KW-0539">Nucleus</keyword>
<dbReference type="FunFam" id="3.30.160.60:FF:002343">
    <property type="entry name" value="Zinc finger protein 33A"/>
    <property type="match status" value="1"/>
</dbReference>
<sequence>MDPRTVRFRVIDALSAQVPEDGRTDVQNSGDEVKSEKDLINQFMEQILDRLEGIEDGRRAETYDHYTQQERVTLGAGVSRRKTNIPLPTPSGANQDCPDKNQNRPVKTPVVSFESRWANIRSRLSGGNSRNQTLPDAFGNQCGVSGEISGIFGNLSGVLLFTQNEWNMARGSLPEFAGKMEEDPERFLLHAEATMEETGIHIARWVTFKSEFIEEFNGDELQTSLKWELFSTAQTKAETLGGYVLHKYQLYRRLNLGMTEEAVVKTVVGLMRDEFKIHERIEQLKSFSELRALVLILDDSKSAVSDKAGESTSGAPKLKWLDRKKIELTSKSQVSNPRERLSSETGCRVCRSHDHWQAECLKRKSESGNAKTTGGTAGKGTLELFGSEIWERVRRKREKRVLDRRNPGTSGVRSCPMKTVEPPEKHRRKRCSHPRKLFESDFPEKESQFVTMSQENGKSTERWSSHPDNWYEKSSIIENIPDKSEDLTVVCDFSEENVPDSTSSDAEQDGLTQQLLICSVTSENFPEEIVPYPRKICKRRVSDTDSKIELLQRFADRPKQLEFALRAVVSLLNSQAARTYVKPWVAKKFGRSFTEEPEIVRMADGRTREIKQFSELRVRIVDLEKDLKIIHVLAILEVELITICEKFEKINIMEHQKTYTEEKPYQCVLWDKSFSQKCHLKEHLRTHTGEKSYQCNVCGKSFTNSSYMKVHQRTHTAEKPYQCALCDKSFSQKCHLKKNNRTHTGEKLYQCDMYNKSFVANSHQIEYPQTHTGAVA</sequence>
<feature type="compositionally biased region" description="Polar residues" evidence="10">
    <location>
        <begin position="448"/>
        <end position="457"/>
    </location>
</feature>
<dbReference type="Pfam" id="PF00096">
    <property type="entry name" value="zf-C2H2"/>
    <property type="match status" value="1"/>
</dbReference>
<dbReference type="PANTHER" id="PTHR23226:SF416">
    <property type="entry name" value="FI01424P"/>
    <property type="match status" value="1"/>
</dbReference>
<comment type="similarity">
    <text evidence="2">Belongs to the krueppel C2H2-type zinc-finger protein family.</text>
</comment>
<dbReference type="SMART" id="SM00355">
    <property type="entry name" value="ZnF_C2H2"/>
    <property type="match status" value="3"/>
</dbReference>
<dbReference type="InterPro" id="IPR036236">
    <property type="entry name" value="Znf_C2H2_sf"/>
</dbReference>
<dbReference type="PROSITE" id="PS00028">
    <property type="entry name" value="ZINC_FINGER_C2H2_1"/>
    <property type="match status" value="1"/>
</dbReference>
<evidence type="ECO:0000259" key="11">
    <source>
        <dbReference type="PROSITE" id="PS50157"/>
    </source>
</evidence>
<evidence type="ECO:0000256" key="3">
    <source>
        <dbReference type="ARBA" id="ARBA00022723"/>
    </source>
</evidence>
<dbReference type="GO" id="GO:0000981">
    <property type="term" value="F:DNA-binding transcription factor activity, RNA polymerase II-specific"/>
    <property type="evidence" value="ECO:0007669"/>
    <property type="project" value="TreeGrafter"/>
</dbReference>
<feature type="region of interest" description="Disordered" evidence="10">
    <location>
        <begin position="446"/>
        <end position="465"/>
    </location>
</feature>
<feature type="domain" description="C2H2-type" evidence="11">
    <location>
        <begin position="693"/>
        <end position="720"/>
    </location>
</feature>
<keyword evidence="7" id="KW-0238">DNA-binding</keyword>
<keyword evidence="6" id="KW-0862">Zinc</keyword>
<comment type="caution">
    <text evidence="12">The sequence shown here is derived from an EMBL/GenBank/DDBJ whole genome shotgun (WGS) entry which is preliminary data.</text>
</comment>
<evidence type="ECO:0000256" key="8">
    <source>
        <dbReference type="ARBA" id="ARBA00023242"/>
    </source>
</evidence>
<evidence type="ECO:0000313" key="12">
    <source>
        <dbReference type="EMBL" id="KAF0761616.1"/>
    </source>
</evidence>
<dbReference type="FunFam" id="3.30.160.60:FF:001049">
    <property type="entry name" value="zinc finger protein 319"/>
    <property type="match status" value="1"/>
</dbReference>
<dbReference type="OrthoDB" id="6623961at2759"/>
<dbReference type="EMBL" id="VUJU01002341">
    <property type="protein sequence ID" value="KAF0761616.1"/>
    <property type="molecule type" value="Genomic_DNA"/>
</dbReference>
<protein>
    <submittedName>
        <fullName evidence="12">Zinc finger protein 233-like</fullName>
    </submittedName>
</protein>
<dbReference type="Gene3D" id="3.30.160.60">
    <property type="entry name" value="Classic Zinc Finger"/>
    <property type="match status" value="4"/>
</dbReference>
<evidence type="ECO:0000256" key="5">
    <source>
        <dbReference type="ARBA" id="ARBA00022771"/>
    </source>
</evidence>
<dbReference type="SUPFAM" id="SSF57667">
    <property type="entry name" value="beta-beta-alpha zinc fingers"/>
    <property type="match status" value="2"/>
</dbReference>
<dbReference type="FunFam" id="3.30.160.60:FF:001437">
    <property type="entry name" value="Zinc finger protein 594"/>
    <property type="match status" value="1"/>
</dbReference>
<evidence type="ECO:0000256" key="4">
    <source>
        <dbReference type="ARBA" id="ARBA00022737"/>
    </source>
</evidence>
<evidence type="ECO:0000256" key="9">
    <source>
        <dbReference type="PROSITE-ProRule" id="PRU00042"/>
    </source>
</evidence>
<dbReference type="GO" id="GO:0005634">
    <property type="term" value="C:nucleus"/>
    <property type="evidence" value="ECO:0007669"/>
    <property type="project" value="UniProtKB-SubCell"/>
</dbReference>
<keyword evidence="3" id="KW-0479">Metal-binding</keyword>
<feature type="region of interest" description="Disordered" evidence="10">
    <location>
        <begin position="404"/>
        <end position="433"/>
    </location>
</feature>
<feature type="domain" description="C2H2-type" evidence="11">
    <location>
        <begin position="721"/>
        <end position="748"/>
    </location>
</feature>
<dbReference type="GO" id="GO:0008270">
    <property type="term" value="F:zinc ion binding"/>
    <property type="evidence" value="ECO:0007669"/>
    <property type="project" value="UniProtKB-KW"/>
</dbReference>
<evidence type="ECO:0000256" key="2">
    <source>
        <dbReference type="ARBA" id="ARBA00006991"/>
    </source>
</evidence>
<evidence type="ECO:0000313" key="13">
    <source>
        <dbReference type="Proteomes" id="UP000478052"/>
    </source>
</evidence>
<feature type="domain" description="C2H2-type" evidence="11">
    <location>
        <begin position="665"/>
        <end position="692"/>
    </location>
</feature>
<dbReference type="InterPro" id="IPR013087">
    <property type="entry name" value="Znf_C2H2_type"/>
</dbReference>
<evidence type="ECO:0000256" key="7">
    <source>
        <dbReference type="ARBA" id="ARBA00023125"/>
    </source>
</evidence>
<dbReference type="AlphaFoldDB" id="A0A6G0YUJ5"/>
<keyword evidence="5 9" id="KW-0863">Zinc-finger</keyword>
<comment type="subcellular location">
    <subcellularLocation>
        <location evidence="1">Nucleus</location>
    </subcellularLocation>
</comment>
<proteinExistence type="inferred from homology"/>
<feature type="region of interest" description="Disordered" evidence="10">
    <location>
        <begin position="76"/>
        <end position="106"/>
    </location>
</feature>
<accession>A0A6G0YUJ5</accession>
<keyword evidence="4" id="KW-0677">Repeat</keyword>
<dbReference type="GO" id="GO:0000978">
    <property type="term" value="F:RNA polymerase II cis-regulatory region sequence-specific DNA binding"/>
    <property type="evidence" value="ECO:0007669"/>
    <property type="project" value="TreeGrafter"/>
</dbReference>
<gene>
    <name evidence="12" type="ORF">FWK35_00021417</name>
</gene>
<dbReference type="PANTHER" id="PTHR23226">
    <property type="entry name" value="ZINC FINGER AND SCAN DOMAIN-CONTAINING"/>
    <property type="match status" value="1"/>
</dbReference>
<evidence type="ECO:0000256" key="1">
    <source>
        <dbReference type="ARBA" id="ARBA00004123"/>
    </source>
</evidence>
<dbReference type="Proteomes" id="UP000478052">
    <property type="component" value="Unassembled WGS sequence"/>
</dbReference>
<reference evidence="12 13" key="1">
    <citation type="submission" date="2019-08" db="EMBL/GenBank/DDBJ databases">
        <title>Whole genome of Aphis craccivora.</title>
        <authorList>
            <person name="Voronova N.V."/>
            <person name="Shulinski R.S."/>
            <person name="Bandarenka Y.V."/>
            <person name="Zhorov D.G."/>
            <person name="Warner D."/>
        </authorList>
    </citation>
    <scope>NUCLEOTIDE SEQUENCE [LARGE SCALE GENOMIC DNA]</scope>
    <source>
        <strain evidence="12">180601</strain>
        <tissue evidence="12">Whole Body</tissue>
    </source>
</reference>